<evidence type="ECO:0000256" key="1">
    <source>
        <dbReference type="ARBA" id="ARBA00000900"/>
    </source>
</evidence>
<evidence type="ECO:0000256" key="3">
    <source>
        <dbReference type="ARBA" id="ARBA00022723"/>
    </source>
</evidence>
<evidence type="ECO:0000256" key="8">
    <source>
        <dbReference type="SAM" id="Phobius"/>
    </source>
</evidence>
<keyword evidence="8" id="KW-0812">Transmembrane</keyword>
<keyword evidence="4 7" id="KW-0863">Zinc-finger</keyword>
<dbReference type="GO" id="GO:0061630">
    <property type="term" value="F:ubiquitin protein ligase activity"/>
    <property type="evidence" value="ECO:0007669"/>
    <property type="project" value="UniProtKB-EC"/>
</dbReference>
<evidence type="ECO:0000256" key="6">
    <source>
        <dbReference type="ARBA" id="ARBA00024209"/>
    </source>
</evidence>
<dbReference type="PANTHER" id="PTHR14155">
    <property type="entry name" value="RING FINGER DOMAIN-CONTAINING"/>
    <property type="match status" value="1"/>
</dbReference>
<keyword evidence="5" id="KW-0862">Zinc</keyword>
<accession>A0AAD8R7X1</accession>
<feature type="transmembrane region" description="Helical" evidence="8">
    <location>
        <begin position="12"/>
        <end position="32"/>
    </location>
</feature>
<reference evidence="10" key="1">
    <citation type="submission" date="2023-07" db="EMBL/GenBank/DDBJ databases">
        <title>A chromosome-level genome assembly of Lolium multiflorum.</title>
        <authorList>
            <person name="Chen Y."/>
            <person name="Copetti D."/>
            <person name="Kolliker R."/>
            <person name="Studer B."/>
        </authorList>
    </citation>
    <scope>NUCLEOTIDE SEQUENCE</scope>
    <source>
        <strain evidence="10">02402/16</strain>
        <tissue evidence="10">Leaf</tissue>
    </source>
</reference>
<dbReference type="FunFam" id="3.30.40.10:FF:000672">
    <property type="entry name" value="E3 ubiquitin-protein ligase ATL41"/>
    <property type="match status" value="1"/>
</dbReference>
<sequence length="179" mass="19045">MRFRGGENRHGACYGVVVSFVSMLVFCVLVATVSVWKAFVFAGLVLVSFGVVECLKQRGGTGDEQVARAGIPPAACQLGLAKSLVDTLPTFAYASNGVEGGHDLESGSSKLCYVCLEDLEDGEMVRQLPTCKHLFHVGCIDMWLHSHSTCPVCRCDLSPARTTTAKVAELPAADALPPV</sequence>
<evidence type="ECO:0000313" key="10">
    <source>
        <dbReference type="EMBL" id="KAK1616515.1"/>
    </source>
</evidence>
<comment type="similarity">
    <text evidence="6">Belongs to the RING-type zinc finger family. ATL subfamily.</text>
</comment>
<dbReference type="Pfam" id="PF13639">
    <property type="entry name" value="zf-RING_2"/>
    <property type="match status" value="1"/>
</dbReference>
<evidence type="ECO:0000256" key="7">
    <source>
        <dbReference type="PROSITE-ProRule" id="PRU00175"/>
    </source>
</evidence>
<dbReference type="PROSITE" id="PS50089">
    <property type="entry name" value="ZF_RING_2"/>
    <property type="match status" value="1"/>
</dbReference>
<evidence type="ECO:0000256" key="4">
    <source>
        <dbReference type="ARBA" id="ARBA00022771"/>
    </source>
</evidence>
<evidence type="ECO:0000259" key="9">
    <source>
        <dbReference type="PROSITE" id="PS50089"/>
    </source>
</evidence>
<dbReference type="PANTHER" id="PTHR14155:SF629">
    <property type="entry name" value="RING-TYPE DOMAIN-CONTAINING PROTEIN"/>
    <property type="match status" value="1"/>
</dbReference>
<dbReference type="AlphaFoldDB" id="A0AAD8R7X1"/>
<evidence type="ECO:0000256" key="5">
    <source>
        <dbReference type="ARBA" id="ARBA00022833"/>
    </source>
</evidence>
<dbReference type="SUPFAM" id="SSF57850">
    <property type="entry name" value="RING/U-box"/>
    <property type="match status" value="1"/>
</dbReference>
<feature type="domain" description="RING-type" evidence="9">
    <location>
        <begin position="112"/>
        <end position="154"/>
    </location>
</feature>
<dbReference type="EMBL" id="JAUUTY010000006">
    <property type="protein sequence ID" value="KAK1616515.1"/>
    <property type="molecule type" value="Genomic_DNA"/>
</dbReference>
<evidence type="ECO:0000313" key="11">
    <source>
        <dbReference type="Proteomes" id="UP001231189"/>
    </source>
</evidence>
<dbReference type="EC" id="2.3.2.27" evidence="2"/>
<keyword evidence="3" id="KW-0479">Metal-binding</keyword>
<dbReference type="GO" id="GO:0008270">
    <property type="term" value="F:zinc ion binding"/>
    <property type="evidence" value="ECO:0007669"/>
    <property type="project" value="UniProtKB-KW"/>
</dbReference>
<comment type="catalytic activity">
    <reaction evidence="1">
        <text>S-ubiquitinyl-[E2 ubiquitin-conjugating enzyme]-L-cysteine + [acceptor protein]-L-lysine = [E2 ubiquitin-conjugating enzyme]-L-cysteine + N(6)-ubiquitinyl-[acceptor protein]-L-lysine.</text>
        <dbReference type="EC" id="2.3.2.27"/>
    </reaction>
</comment>
<dbReference type="InterPro" id="IPR053238">
    <property type="entry name" value="RING-H2_zinc_finger"/>
</dbReference>
<organism evidence="10 11">
    <name type="scientific">Lolium multiflorum</name>
    <name type="common">Italian ryegrass</name>
    <name type="synonym">Lolium perenne subsp. multiflorum</name>
    <dbReference type="NCBI Taxonomy" id="4521"/>
    <lineage>
        <taxon>Eukaryota</taxon>
        <taxon>Viridiplantae</taxon>
        <taxon>Streptophyta</taxon>
        <taxon>Embryophyta</taxon>
        <taxon>Tracheophyta</taxon>
        <taxon>Spermatophyta</taxon>
        <taxon>Magnoliopsida</taxon>
        <taxon>Liliopsida</taxon>
        <taxon>Poales</taxon>
        <taxon>Poaceae</taxon>
        <taxon>BOP clade</taxon>
        <taxon>Pooideae</taxon>
        <taxon>Poodae</taxon>
        <taxon>Poeae</taxon>
        <taxon>Poeae Chloroplast Group 2 (Poeae type)</taxon>
        <taxon>Loliodinae</taxon>
        <taxon>Loliinae</taxon>
        <taxon>Lolium</taxon>
    </lineage>
</organism>
<gene>
    <name evidence="10" type="ORF">QYE76_022032</name>
</gene>
<protein>
    <recommendedName>
        <fullName evidence="2">RING-type E3 ubiquitin transferase</fullName>
        <ecNumber evidence="2">2.3.2.27</ecNumber>
    </recommendedName>
</protein>
<name>A0AAD8R7X1_LOLMU</name>
<dbReference type="Gene3D" id="3.30.40.10">
    <property type="entry name" value="Zinc/RING finger domain, C3HC4 (zinc finger)"/>
    <property type="match status" value="1"/>
</dbReference>
<proteinExistence type="inferred from homology"/>
<dbReference type="SMART" id="SM00184">
    <property type="entry name" value="RING"/>
    <property type="match status" value="1"/>
</dbReference>
<dbReference type="InterPro" id="IPR001841">
    <property type="entry name" value="Znf_RING"/>
</dbReference>
<dbReference type="Proteomes" id="UP001231189">
    <property type="component" value="Unassembled WGS sequence"/>
</dbReference>
<keyword evidence="8" id="KW-0472">Membrane</keyword>
<dbReference type="CDD" id="cd16461">
    <property type="entry name" value="RING-H2_EL5-like"/>
    <property type="match status" value="1"/>
</dbReference>
<keyword evidence="11" id="KW-1185">Reference proteome</keyword>
<evidence type="ECO:0000256" key="2">
    <source>
        <dbReference type="ARBA" id="ARBA00012483"/>
    </source>
</evidence>
<keyword evidence="8" id="KW-1133">Transmembrane helix</keyword>
<comment type="caution">
    <text evidence="10">The sequence shown here is derived from an EMBL/GenBank/DDBJ whole genome shotgun (WGS) entry which is preliminary data.</text>
</comment>
<dbReference type="InterPro" id="IPR013083">
    <property type="entry name" value="Znf_RING/FYVE/PHD"/>
</dbReference>